<evidence type="ECO:0000259" key="1">
    <source>
        <dbReference type="Pfam" id="PF13392"/>
    </source>
</evidence>
<gene>
    <name evidence="2" type="ORF">MM415A02910_0009</name>
</gene>
<feature type="domain" description="HNH nuclease" evidence="1">
    <location>
        <begin position="89"/>
        <end position="131"/>
    </location>
</feature>
<dbReference type="Pfam" id="PF13392">
    <property type="entry name" value="HNH_3"/>
    <property type="match status" value="1"/>
</dbReference>
<dbReference type="Gene3D" id="3.90.75.20">
    <property type="match status" value="1"/>
</dbReference>
<dbReference type="SUPFAM" id="SSF54060">
    <property type="entry name" value="His-Me finger endonucleases"/>
    <property type="match status" value="1"/>
</dbReference>
<name>A0A6M3JPK9_9ZZZZ</name>
<evidence type="ECO:0000313" key="2">
    <source>
        <dbReference type="EMBL" id="QJA72139.1"/>
    </source>
</evidence>
<keyword evidence="2" id="KW-0255">Endonuclease</keyword>
<dbReference type="EMBL" id="MT141927">
    <property type="protein sequence ID" value="QJA72139.1"/>
    <property type="molecule type" value="Genomic_DNA"/>
</dbReference>
<dbReference type="AlphaFoldDB" id="A0A6M3JPK9"/>
<dbReference type="InterPro" id="IPR044925">
    <property type="entry name" value="His-Me_finger_sf"/>
</dbReference>
<sequence>MRTLRMIKVTCPDCGKVRDRIAYQIKAPTFTGRCASCSGKQRGKEQRGMQHPNWKGGCSRTRGYKQVYIAPNSPFSKMVPKGKGVVREHRLIMAKYLGRCLKTNEIVHHLNGIRDDNRIENLALTTRKQHEHDTLQKHLKLRIRQLEEELNYVKLTRILHKEHQQT</sequence>
<accession>A0A6M3JPK9</accession>
<reference evidence="2" key="1">
    <citation type="submission" date="2020-03" db="EMBL/GenBank/DDBJ databases">
        <title>The deep terrestrial virosphere.</title>
        <authorList>
            <person name="Holmfeldt K."/>
            <person name="Nilsson E."/>
            <person name="Simone D."/>
            <person name="Lopez-Fernandez M."/>
            <person name="Wu X."/>
            <person name="de Brujin I."/>
            <person name="Lundin D."/>
            <person name="Andersson A."/>
            <person name="Bertilsson S."/>
            <person name="Dopson M."/>
        </authorList>
    </citation>
    <scope>NUCLEOTIDE SEQUENCE</scope>
    <source>
        <strain evidence="2">MM415A02910</strain>
    </source>
</reference>
<dbReference type="InterPro" id="IPR003615">
    <property type="entry name" value="HNH_nuc"/>
</dbReference>
<keyword evidence="2" id="KW-0540">Nuclease</keyword>
<dbReference type="GO" id="GO:0004519">
    <property type="term" value="F:endonuclease activity"/>
    <property type="evidence" value="ECO:0007669"/>
    <property type="project" value="UniProtKB-KW"/>
</dbReference>
<keyword evidence="2" id="KW-0378">Hydrolase</keyword>
<protein>
    <submittedName>
        <fullName evidence="2">Putative homing endonuclease</fullName>
    </submittedName>
</protein>
<organism evidence="2">
    <name type="scientific">viral metagenome</name>
    <dbReference type="NCBI Taxonomy" id="1070528"/>
    <lineage>
        <taxon>unclassified sequences</taxon>
        <taxon>metagenomes</taxon>
        <taxon>organismal metagenomes</taxon>
    </lineage>
</organism>
<proteinExistence type="predicted"/>